<dbReference type="Gene3D" id="3.40.50.720">
    <property type="entry name" value="NAD(P)-binding Rossmann-like Domain"/>
    <property type="match status" value="1"/>
</dbReference>
<accession>A0A4R9K2J4</accession>
<dbReference type="Pfam" id="PF13602">
    <property type="entry name" value="ADH_zinc_N_2"/>
    <property type="match status" value="1"/>
</dbReference>
<dbReference type="PANTHER" id="PTHR44013">
    <property type="entry name" value="ZINC-TYPE ALCOHOL DEHYDROGENASE-LIKE PROTEIN C16A3.02C"/>
    <property type="match status" value="1"/>
</dbReference>
<dbReference type="InterPro" id="IPR036291">
    <property type="entry name" value="NAD(P)-bd_dom_sf"/>
</dbReference>
<comment type="caution">
    <text evidence="2">The sequence shown here is derived from an EMBL/GenBank/DDBJ whole genome shotgun (WGS) entry which is preliminary data.</text>
</comment>
<gene>
    <name evidence="2" type="ORF">EHQ58_09155</name>
</gene>
<dbReference type="EMBL" id="RQGD01000025">
    <property type="protein sequence ID" value="TGL59074.1"/>
    <property type="molecule type" value="Genomic_DNA"/>
</dbReference>
<name>A0A4R9K2J4_9LEPT</name>
<dbReference type="Pfam" id="PF08240">
    <property type="entry name" value="ADH_N"/>
    <property type="match status" value="1"/>
</dbReference>
<proteinExistence type="predicted"/>
<dbReference type="InterPro" id="IPR052733">
    <property type="entry name" value="Chloroplast_QOR"/>
</dbReference>
<dbReference type="CDD" id="cd08267">
    <property type="entry name" value="MDR1"/>
    <property type="match status" value="1"/>
</dbReference>
<evidence type="ECO:0000259" key="1">
    <source>
        <dbReference type="SMART" id="SM00829"/>
    </source>
</evidence>
<dbReference type="SUPFAM" id="SSF51735">
    <property type="entry name" value="NAD(P)-binding Rossmann-fold domains"/>
    <property type="match status" value="1"/>
</dbReference>
<dbReference type="InterPro" id="IPR013154">
    <property type="entry name" value="ADH-like_N"/>
</dbReference>
<dbReference type="Gene3D" id="3.90.180.10">
    <property type="entry name" value="Medium-chain alcohol dehydrogenases, catalytic domain"/>
    <property type="match status" value="1"/>
</dbReference>
<dbReference type="SMART" id="SM00829">
    <property type="entry name" value="PKS_ER"/>
    <property type="match status" value="1"/>
</dbReference>
<protein>
    <submittedName>
        <fullName evidence="2">NAD(P)-dependent alcohol dehydrogenase</fullName>
    </submittedName>
</protein>
<dbReference type="InterPro" id="IPR011032">
    <property type="entry name" value="GroES-like_sf"/>
</dbReference>
<feature type="domain" description="Enoyl reductase (ER)" evidence="1">
    <location>
        <begin position="10"/>
        <end position="315"/>
    </location>
</feature>
<dbReference type="InterPro" id="IPR020843">
    <property type="entry name" value="ER"/>
</dbReference>
<dbReference type="AlphaFoldDB" id="A0A4R9K2J4"/>
<evidence type="ECO:0000313" key="2">
    <source>
        <dbReference type="EMBL" id="TGL59074.1"/>
    </source>
</evidence>
<dbReference type="OrthoDB" id="9792162at2"/>
<dbReference type="Proteomes" id="UP000297693">
    <property type="component" value="Unassembled WGS sequence"/>
</dbReference>
<sequence>MKAITYRNYGTPEVLRLEELPKPEPKANEILVKIYATAVNSGDYRLRKPDPQVVRLVFGLFKPRNPILGIVFSGEVEAIGKNVTKFRVGDKIYGMSGMKMSTYAEYICLSESATIDIIPDSMPKEEAATIPFGTMTAYHFLTKSKIKSGDKVLIYGASGSVGVAAIQLAKAFGAEVTAICSSVNSDLVKKLGANHVINYDKQDFTDTKETFDIVFDTLGKYVPNTFLPLLKMNGCLILCNASAAQMFWALWKNLTTKYTFLIGVSSEAVENLKAISKLISENHISAVIDKRFPLESMSLAHTYVEAGHKKGNVLIDISPAKVI</sequence>
<reference evidence="2" key="1">
    <citation type="journal article" date="2019" name="PLoS Negl. Trop. Dis.">
        <title>Revisiting the worldwide diversity of Leptospira species in the environment.</title>
        <authorList>
            <person name="Vincent A.T."/>
            <person name="Schiettekatte O."/>
            <person name="Bourhy P."/>
            <person name="Veyrier F.J."/>
            <person name="Picardeau M."/>
        </authorList>
    </citation>
    <scope>NUCLEOTIDE SEQUENCE [LARGE SCALE GENOMIC DNA]</scope>
    <source>
        <strain evidence="2">201702476</strain>
    </source>
</reference>
<organism evidence="2 3">
    <name type="scientific">Leptospira ognonensis</name>
    <dbReference type="NCBI Taxonomy" id="2484945"/>
    <lineage>
        <taxon>Bacteria</taxon>
        <taxon>Pseudomonadati</taxon>
        <taxon>Spirochaetota</taxon>
        <taxon>Spirochaetia</taxon>
        <taxon>Leptospirales</taxon>
        <taxon>Leptospiraceae</taxon>
        <taxon>Leptospira</taxon>
    </lineage>
</organism>
<evidence type="ECO:0000313" key="3">
    <source>
        <dbReference type="Proteomes" id="UP000297693"/>
    </source>
</evidence>
<dbReference type="SUPFAM" id="SSF50129">
    <property type="entry name" value="GroES-like"/>
    <property type="match status" value="1"/>
</dbReference>
<dbReference type="PANTHER" id="PTHR44013:SF1">
    <property type="entry name" value="ZINC-TYPE ALCOHOL DEHYDROGENASE-LIKE PROTEIN C16A3.02C"/>
    <property type="match status" value="1"/>
</dbReference>
<dbReference type="RefSeq" id="WP_135623601.1">
    <property type="nucleotide sequence ID" value="NZ_RQGD01000025.1"/>
</dbReference>
<dbReference type="GO" id="GO:0016491">
    <property type="term" value="F:oxidoreductase activity"/>
    <property type="evidence" value="ECO:0007669"/>
    <property type="project" value="InterPro"/>
</dbReference>
<keyword evidence="3" id="KW-1185">Reference proteome</keyword>